<evidence type="ECO:0000313" key="2">
    <source>
        <dbReference type="EMBL" id="KAL3313745.1"/>
    </source>
</evidence>
<dbReference type="EMBL" id="JBJKFK010001206">
    <property type="protein sequence ID" value="KAL3313745.1"/>
    <property type="molecule type" value="Genomic_DNA"/>
</dbReference>
<dbReference type="Proteomes" id="UP001626550">
    <property type="component" value="Unassembled WGS sequence"/>
</dbReference>
<evidence type="ECO:0000313" key="3">
    <source>
        <dbReference type="Proteomes" id="UP001626550"/>
    </source>
</evidence>
<keyword evidence="3" id="KW-1185">Reference proteome</keyword>
<reference evidence="2 3" key="1">
    <citation type="submission" date="2024-11" db="EMBL/GenBank/DDBJ databases">
        <title>Adaptive evolution of stress response genes in parasites aligns with host niche diversity.</title>
        <authorList>
            <person name="Hahn C."/>
            <person name="Resl P."/>
        </authorList>
    </citation>
    <scope>NUCLEOTIDE SEQUENCE [LARGE SCALE GENOMIC DNA]</scope>
    <source>
        <strain evidence="2">EGGRZ-B1_66</strain>
        <tissue evidence="2">Body</tissue>
    </source>
</reference>
<gene>
    <name evidence="2" type="ORF">Ciccas_007655</name>
</gene>
<organism evidence="2 3">
    <name type="scientific">Cichlidogyrus casuarinus</name>
    <dbReference type="NCBI Taxonomy" id="1844966"/>
    <lineage>
        <taxon>Eukaryota</taxon>
        <taxon>Metazoa</taxon>
        <taxon>Spiralia</taxon>
        <taxon>Lophotrochozoa</taxon>
        <taxon>Platyhelminthes</taxon>
        <taxon>Monogenea</taxon>
        <taxon>Monopisthocotylea</taxon>
        <taxon>Dactylogyridea</taxon>
        <taxon>Ancyrocephalidae</taxon>
        <taxon>Cichlidogyrus</taxon>
    </lineage>
</organism>
<name>A0ABD2Q2A4_9PLAT</name>
<proteinExistence type="predicted"/>
<comment type="caution">
    <text evidence="2">The sequence shown here is derived from an EMBL/GenBank/DDBJ whole genome shotgun (WGS) entry which is preliminary data.</text>
</comment>
<feature type="region of interest" description="Disordered" evidence="1">
    <location>
        <begin position="22"/>
        <end position="42"/>
    </location>
</feature>
<accession>A0ABD2Q2A4</accession>
<protein>
    <submittedName>
        <fullName evidence="2">Uncharacterized protein</fullName>
    </submittedName>
</protein>
<sequence>MQIASAKGHFIDSLIGGAKDEPRVSKCEKSASVPPLAPLDKRSSKILRPRHKMIRTKLAPIPQTVLDNTPFPVLERNRKKTLPPLSSLLPRKRNFSLTSGVTLPTKQPFNLPFLVSVMNYFKLFSELSGSLFPTAKVEAGKGSCQSFISSTFDK</sequence>
<dbReference type="AlphaFoldDB" id="A0ABD2Q2A4"/>
<evidence type="ECO:0000256" key="1">
    <source>
        <dbReference type="SAM" id="MobiDB-lite"/>
    </source>
</evidence>